<protein>
    <submittedName>
        <fullName evidence="1">Uncharacterized protein</fullName>
    </submittedName>
</protein>
<dbReference type="EMBL" id="CM004395">
    <property type="protein sequence ID" value="OAY42521.1"/>
    <property type="molecule type" value="Genomic_DNA"/>
</dbReference>
<reference evidence="1" key="1">
    <citation type="submission" date="2016-02" db="EMBL/GenBank/DDBJ databases">
        <title>WGS assembly of Manihot esculenta.</title>
        <authorList>
            <person name="Bredeson J.V."/>
            <person name="Prochnik S.E."/>
            <person name="Lyons J.B."/>
            <person name="Schmutz J."/>
            <person name="Grimwood J."/>
            <person name="Vrebalov J."/>
            <person name="Bart R.S."/>
            <person name="Amuge T."/>
            <person name="Ferguson M.E."/>
            <person name="Green R."/>
            <person name="Putnam N."/>
            <person name="Stites J."/>
            <person name="Rounsley S."/>
            <person name="Rokhsar D.S."/>
        </authorList>
    </citation>
    <scope>NUCLEOTIDE SEQUENCE [LARGE SCALE GENOMIC DNA]</scope>
    <source>
        <tissue evidence="1">Leaf</tissue>
    </source>
</reference>
<gene>
    <name evidence="1" type="ORF">MANES_09G186600</name>
</gene>
<sequence length="44" mass="4996">MSDSSSHNFSCFLFSLFNSPVDLPNLHLTMSIVATNTSRKYKTR</sequence>
<organism evidence="1">
    <name type="scientific">Manihot esculenta</name>
    <name type="common">Cassava</name>
    <name type="synonym">Jatropha manihot</name>
    <dbReference type="NCBI Taxonomy" id="3983"/>
    <lineage>
        <taxon>Eukaryota</taxon>
        <taxon>Viridiplantae</taxon>
        <taxon>Streptophyta</taxon>
        <taxon>Embryophyta</taxon>
        <taxon>Tracheophyta</taxon>
        <taxon>Spermatophyta</taxon>
        <taxon>Magnoliopsida</taxon>
        <taxon>eudicotyledons</taxon>
        <taxon>Gunneridae</taxon>
        <taxon>Pentapetalae</taxon>
        <taxon>rosids</taxon>
        <taxon>fabids</taxon>
        <taxon>Malpighiales</taxon>
        <taxon>Euphorbiaceae</taxon>
        <taxon>Crotonoideae</taxon>
        <taxon>Manihoteae</taxon>
        <taxon>Manihot</taxon>
    </lineage>
</organism>
<accession>A0A2C9VDS8</accession>
<name>A0A2C9VDS8_MANES</name>
<dbReference type="AlphaFoldDB" id="A0A2C9VDS8"/>
<evidence type="ECO:0000313" key="1">
    <source>
        <dbReference type="EMBL" id="OAY42521.1"/>
    </source>
</evidence>
<proteinExistence type="predicted"/>